<dbReference type="Gramene" id="KVI08195">
    <property type="protein sequence ID" value="KVI08195"/>
    <property type="gene ID" value="Ccrd_013437"/>
</dbReference>
<evidence type="ECO:0000313" key="1">
    <source>
        <dbReference type="EMBL" id="KVI08195.1"/>
    </source>
</evidence>
<proteinExistence type="predicted"/>
<name>A0A103YFL3_CYNCS</name>
<evidence type="ECO:0000313" key="2">
    <source>
        <dbReference type="Proteomes" id="UP000243975"/>
    </source>
</evidence>
<accession>A0A103YFL3</accession>
<reference evidence="1 2" key="1">
    <citation type="journal article" date="2016" name="Sci. Rep.">
        <title>The genome sequence of the outbreeding globe artichoke constructed de novo incorporating a phase-aware low-pass sequencing strategy of F1 progeny.</title>
        <authorList>
            <person name="Scaglione D."/>
            <person name="Reyes-Chin-Wo S."/>
            <person name="Acquadro A."/>
            <person name="Froenicke L."/>
            <person name="Portis E."/>
            <person name="Beitel C."/>
            <person name="Tirone M."/>
            <person name="Mauro R."/>
            <person name="Lo Monaco A."/>
            <person name="Mauromicale G."/>
            <person name="Faccioli P."/>
            <person name="Cattivelli L."/>
            <person name="Rieseberg L."/>
            <person name="Michelmore R."/>
            <person name="Lanteri S."/>
        </authorList>
    </citation>
    <scope>NUCLEOTIDE SEQUENCE [LARGE SCALE GENOMIC DNA]</scope>
    <source>
        <strain evidence="1">2C</strain>
    </source>
</reference>
<gene>
    <name evidence="1" type="ORF">Ccrd_013437</name>
</gene>
<dbReference type="AlphaFoldDB" id="A0A103YFL3"/>
<sequence>MSREKSYITLKSVDWTQVQRFYTLVEHRRNQRGNKFYVVSLRSGGKIKYQNTSEDLEYVESETLGTLWIYIQGYADNDVDDGYDDQITRRHVEDNLSKGLEFWSWQKFI</sequence>
<comment type="caution">
    <text evidence="1">The sequence shown here is derived from an EMBL/GenBank/DDBJ whole genome shotgun (WGS) entry which is preliminary data.</text>
</comment>
<organism evidence="1 2">
    <name type="scientific">Cynara cardunculus var. scolymus</name>
    <name type="common">Globe artichoke</name>
    <name type="synonym">Cynara scolymus</name>
    <dbReference type="NCBI Taxonomy" id="59895"/>
    <lineage>
        <taxon>Eukaryota</taxon>
        <taxon>Viridiplantae</taxon>
        <taxon>Streptophyta</taxon>
        <taxon>Embryophyta</taxon>
        <taxon>Tracheophyta</taxon>
        <taxon>Spermatophyta</taxon>
        <taxon>Magnoliopsida</taxon>
        <taxon>eudicotyledons</taxon>
        <taxon>Gunneridae</taxon>
        <taxon>Pentapetalae</taxon>
        <taxon>asterids</taxon>
        <taxon>campanulids</taxon>
        <taxon>Asterales</taxon>
        <taxon>Asteraceae</taxon>
        <taxon>Carduoideae</taxon>
        <taxon>Cardueae</taxon>
        <taxon>Carduinae</taxon>
        <taxon>Cynara</taxon>
    </lineage>
</organism>
<keyword evidence="2" id="KW-1185">Reference proteome</keyword>
<protein>
    <submittedName>
        <fullName evidence="1">Uncharacterized protein</fullName>
    </submittedName>
</protein>
<dbReference type="Proteomes" id="UP000243975">
    <property type="component" value="Unassembled WGS sequence"/>
</dbReference>
<dbReference type="EMBL" id="LEKV01001211">
    <property type="protein sequence ID" value="KVI08195.1"/>
    <property type="molecule type" value="Genomic_DNA"/>
</dbReference>